<dbReference type="PANTHER" id="PTHR37524:SF2">
    <property type="entry name" value="RIBOSOMAL RNA METHYLTRANSFERASE FTSJ DOMAIN-CONTAINING PROTEIN"/>
    <property type="match status" value="1"/>
</dbReference>
<evidence type="ECO:0000313" key="3">
    <source>
        <dbReference type="Proteomes" id="UP000238176"/>
    </source>
</evidence>
<dbReference type="OrthoDB" id="9784736at2"/>
<evidence type="ECO:0000259" key="1">
    <source>
        <dbReference type="Pfam" id="PF01728"/>
    </source>
</evidence>
<dbReference type="Proteomes" id="UP000238176">
    <property type="component" value="Unassembled WGS sequence"/>
</dbReference>
<dbReference type="GO" id="GO:0008168">
    <property type="term" value="F:methyltransferase activity"/>
    <property type="evidence" value="ECO:0007669"/>
    <property type="project" value="UniProtKB-KW"/>
</dbReference>
<gene>
    <name evidence="2" type="ORF">B0I28_103337</name>
</gene>
<protein>
    <submittedName>
        <fullName evidence="2">23S rRNA (Cytidine2498-2'-O)-methyltransferase</fullName>
    </submittedName>
</protein>
<proteinExistence type="predicted"/>
<sequence length="342" mass="38215">MALRKSLVSMAADSFLNAKEEIFRSVDDAVEMRRVGAESAILETRFSTAEDLSDIVNRVPLVFPRHVTNVIAEFDPFDSGLADVADSVDSAIREQHRSPEVSLQLWQSGRTVYKFNRREAWDEAAQVLADRGFQVSRAGAEYAVSVCYTPKTAVVGFNRIADSLSSWPGGEVRLSRPAEQVSRAEFKLEELFKEHGLPFGHSGTALDYGAAPGGWTRILAERGFRTTAVDPGDLDPAVLKRPDVVHERTTAGNFIRESDRRFDLIVNDMKMSPTRSSQLMIDSLPLLKRHGMCIVTLKTGSHHVLSQLDESFAILRRGYTIEFARQLRHNRNEVTVVLRALD</sequence>
<reference evidence="2 3" key="1">
    <citation type="submission" date="2018-03" db="EMBL/GenBank/DDBJ databases">
        <title>Genomic Encyclopedia of Type Strains, Phase III (KMG-III): the genomes of soil and plant-associated and newly described type strains.</title>
        <authorList>
            <person name="Whitman W."/>
        </authorList>
    </citation>
    <scope>NUCLEOTIDE SEQUENCE [LARGE SCALE GENOMIC DNA]</scope>
    <source>
        <strain evidence="2 3">CGMCC 4.7067</strain>
    </source>
</reference>
<dbReference type="InterPro" id="IPR002877">
    <property type="entry name" value="RNA_MeTrfase_FtsJ_dom"/>
</dbReference>
<keyword evidence="2" id="KW-0808">Transferase</keyword>
<name>A0A2T0UPL3_9ACTN</name>
<keyword evidence="3" id="KW-1185">Reference proteome</keyword>
<dbReference type="InterPro" id="IPR029063">
    <property type="entry name" value="SAM-dependent_MTases_sf"/>
</dbReference>
<dbReference type="AlphaFoldDB" id="A0A2T0UPL3"/>
<dbReference type="SUPFAM" id="SSF53335">
    <property type="entry name" value="S-adenosyl-L-methionine-dependent methyltransferases"/>
    <property type="match status" value="1"/>
</dbReference>
<organism evidence="2 3">
    <name type="scientific">Glycomyces artemisiae</name>
    <dbReference type="NCBI Taxonomy" id="1076443"/>
    <lineage>
        <taxon>Bacteria</taxon>
        <taxon>Bacillati</taxon>
        <taxon>Actinomycetota</taxon>
        <taxon>Actinomycetes</taxon>
        <taxon>Glycomycetales</taxon>
        <taxon>Glycomycetaceae</taxon>
        <taxon>Glycomyces</taxon>
    </lineage>
</organism>
<dbReference type="EMBL" id="PVTJ01000003">
    <property type="protein sequence ID" value="PRY59863.1"/>
    <property type="molecule type" value="Genomic_DNA"/>
</dbReference>
<comment type="caution">
    <text evidence="2">The sequence shown here is derived from an EMBL/GenBank/DDBJ whole genome shotgun (WGS) entry which is preliminary data.</text>
</comment>
<dbReference type="Pfam" id="PF01728">
    <property type="entry name" value="FtsJ"/>
    <property type="match status" value="1"/>
</dbReference>
<dbReference type="Gene3D" id="3.40.50.150">
    <property type="entry name" value="Vaccinia Virus protein VP39"/>
    <property type="match status" value="1"/>
</dbReference>
<evidence type="ECO:0000313" key="2">
    <source>
        <dbReference type="EMBL" id="PRY59863.1"/>
    </source>
</evidence>
<feature type="domain" description="Ribosomal RNA methyltransferase FtsJ" evidence="1">
    <location>
        <begin position="181"/>
        <end position="287"/>
    </location>
</feature>
<dbReference type="GO" id="GO:0032259">
    <property type="term" value="P:methylation"/>
    <property type="evidence" value="ECO:0007669"/>
    <property type="project" value="UniProtKB-KW"/>
</dbReference>
<accession>A0A2T0UPL3</accession>
<keyword evidence="2" id="KW-0489">Methyltransferase</keyword>
<dbReference type="PANTHER" id="PTHR37524">
    <property type="entry name" value="RIBOSOMAL RNA LARGE SUBUNIT METHYLTRANSFERASE M"/>
    <property type="match status" value="1"/>
</dbReference>